<dbReference type="AlphaFoldDB" id="A0A6J8BNY7"/>
<evidence type="ECO:0000313" key="1">
    <source>
        <dbReference type="EMBL" id="CAC5384820.1"/>
    </source>
</evidence>
<keyword evidence="2" id="KW-1185">Reference proteome</keyword>
<reference evidence="1 2" key="1">
    <citation type="submission" date="2020-06" db="EMBL/GenBank/DDBJ databases">
        <authorList>
            <person name="Li R."/>
            <person name="Bekaert M."/>
        </authorList>
    </citation>
    <scope>NUCLEOTIDE SEQUENCE [LARGE SCALE GENOMIC DNA]</scope>
    <source>
        <strain evidence="2">wild</strain>
    </source>
</reference>
<accession>A0A6J8BNY7</accession>
<dbReference type="OrthoDB" id="6161632at2759"/>
<dbReference type="PANTHER" id="PTHR10773">
    <property type="entry name" value="DNA-DIRECTED RNA POLYMERASES I, II, AND III SUBUNIT RPABC2"/>
    <property type="match status" value="1"/>
</dbReference>
<dbReference type="PANTHER" id="PTHR10773:SF19">
    <property type="match status" value="1"/>
</dbReference>
<evidence type="ECO:0000313" key="2">
    <source>
        <dbReference type="Proteomes" id="UP000507470"/>
    </source>
</evidence>
<name>A0A6J8BNY7_MYTCO</name>
<dbReference type="EMBL" id="CACVKT020003653">
    <property type="protein sequence ID" value="CAC5384820.1"/>
    <property type="molecule type" value="Genomic_DNA"/>
</dbReference>
<sequence>MHFMEIILKSYRKKGSERTKKFQGNNLHTSIIYLRSVVKFVFVKSFFLTTLDISGRRIQWFFEKKSPQFEDKRGRHVKRKISEESKDRIRNHINSFPRIDSHYCRSSVKRQYLDLCLSIANMYELYVLTCNATGVIPEKYHTYKNIFNLEFNLGFHTPKKDRCDLCEEYKSNKLINQVSEDLKMK</sequence>
<protein>
    <submittedName>
        <fullName evidence="1">Uncharacterized protein</fullName>
    </submittedName>
</protein>
<dbReference type="Proteomes" id="UP000507470">
    <property type="component" value="Unassembled WGS sequence"/>
</dbReference>
<organism evidence="1 2">
    <name type="scientific">Mytilus coruscus</name>
    <name type="common">Sea mussel</name>
    <dbReference type="NCBI Taxonomy" id="42192"/>
    <lineage>
        <taxon>Eukaryota</taxon>
        <taxon>Metazoa</taxon>
        <taxon>Spiralia</taxon>
        <taxon>Lophotrochozoa</taxon>
        <taxon>Mollusca</taxon>
        <taxon>Bivalvia</taxon>
        <taxon>Autobranchia</taxon>
        <taxon>Pteriomorphia</taxon>
        <taxon>Mytilida</taxon>
        <taxon>Mytiloidea</taxon>
        <taxon>Mytilidae</taxon>
        <taxon>Mytilinae</taxon>
        <taxon>Mytilus</taxon>
    </lineage>
</organism>
<gene>
    <name evidence="1" type="ORF">MCOR_20430</name>
</gene>
<proteinExistence type="predicted"/>